<evidence type="ECO:0000313" key="5">
    <source>
        <dbReference type="Proteomes" id="UP000567179"/>
    </source>
</evidence>
<feature type="region of interest" description="Disordered" evidence="2">
    <location>
        <begin position="46"/>
        <end position="70"/>
    </location>
</feature>
<dbReference type="Proteomes" id="UP000567179">
    <property type="component" value="Unassembled WGS sequence"/>
</dbReference>
<gene>
    <name evidence="4" type="ORF">D9619_002846</name>
</gene>
<evidence type="ECO:0000313" key="4">
    <source>
        <dbReference type="EMBL" id="KAF5311996.1"/>
    </source>
</evidence>
<organism evidence="4 5">
    <name type="scientific">Psilocybe cf. subviscida</name>
    <dbReference type="NCBI Taxonomy" id="2480587"/>
    <lineage>
        <taxon>Eukaryota</taxon>
        <taxon>Fungi</taxon>
        <taxon>Dikarya</taxon>
        <taxon>Basidiomycota</taxon>
        <taxon>Agaricomycotina</taxon>
        <taxon>Agaricomycetes</taxon>
        <taxon>Agaricomycetidae</taxon>
        <taxon>Agaricales</taxon>
        <taxon>Agaricineae</taxon>
        <taxon>Strophariaceae</taxon>
        <taxon>Psilocybe</taxon>
    </lineage>
</organism>
<keyword evidence="1" id="KW-0238">DNA-binding</keyword>
<accession>A0A8H5ETN4</accession>
<dbReference type="EMBL" id="JAACJJ010000056">
    <property type="protein sequence ID" value="KAF5311996.1"/>
    <property type="molecule type" value="Genomic_DNA"/>
</dbReference>
<name>A0A8H5ETN4_9AGAR</name>
<protein>
    <recommendedName>
        <fullName evidence="3">HTH CENPB-type domain-containing protein</fullName>
    </recommendedName>
</protein>
<reference evidence="4 5" key="1">
    <citation type="journal article" date="2020" name="ISME J.">
        <title>Uncovering the hidden diversity of litter-decomposition mechanisms in mushroom-forming fungi.</title>
        <authorList>
            <person name="Floudas D."/>
            <person name="Bentzer J."/>
            <person name="Ahren D."/>
            <person name="Johansson T."/>
            <person name="Persson P."/>
            <person name="Tunlid A."/>
        </authorList>
    </citation>
    <scope>NUCLEOTIDE SEQUENCE [LARGE SCALE GENOMIC DNA]</scope>
    <source>
        <strain evidence="4 5">CBS 101986</strain>
    </source>
</reference>
<sequence length="252" mass="28645">MPKAPNPRHNARAHHDPEYEKRISVALEGFRTGKYASLRQAAIAEKVRPRTLSDRHNGKHQSRQTAFKQQNLLDSAQQDVLIDWIGHKAEMGLPMDYLEIRSYASALAGRIVGKNWVVRFLKKHPETMSGKPSKLDPKRAKNFNKTTISDFFNKLESLHTEYGATPPEHIWNMDEKGIQLGGGRDNTKCKYVFLRSHRNKYRISSDNLELVTVTECINAAGDSLPPAFVLSEGPKPDLEDYTEEQVARQEPI</sequence>
<dbReference type="OrthoDB" id="3265672at2759"/>
<proteinExistence type="predicted"/>
<feature type="region of interest" description="Disordered" evidence="2">
    <location>
        <begin position="231"/>
        <end position="252"/>
    </location>
</feature>
<feature type="compositionally biased region" description="Basic and acidic residues" evidence="2">
    <location>
        <begin position="46"/>
        <end position="56"/>
    </location>
</feature>
<dbReference type="InterPro" id="IPR006600">
    <property type="entry name" value="HTH_CenpB_DNA-bd_dom"/>
</dbReference>
<comment type="caution">
    <text evidence="4">The sequence shown here is derived from an EMBL/GenBank/DDBJ whole genome shotgun (WGS) entry which is preliminary data.</text>
</comment>
<keyword evidence="5" id="KW-1185">Reference proteome</keyword>
<evidence type="ECO:0000256" key="1">
    <source>
        <dbReference type="ARBA" id="ARBA00023125"/>
    </source>
</evidence>
<evidence type="ECO:0000259" key="3">
    <source>
        <dbReference type="PROSITE" id="PS51253"/>
    </source>
</evidence>
<dbReference type="PROSITE" id="PS51253">
    <property type="entry name" value="HTH_CENPB"/>
    <property type="match status" value="1"/>
</dbReference>
<evidence type="ECO:0000256" key="2">
    <source>
        <dbReference type="SAM" id="MobiDB-lite"/>
    </source>
</evidence>
<dbReference type="GO" id="GO:0003677">
    <property type="term" value="F:DNA binding"/>
    <property type="evidence" value="ECO:0007669"/>
    <property type="project" value="UniProtKB-KW"/>
</dbReference>
<feature type="domain" description="HTH CENPB-type" evidence="3">
    <location>
        <begin position="65"/>
        <end position="130"/>
    </location>
</feature>
<dbReference type="AlphaFoldDB" id="A0A8H5ETN4"/>